<organism evidence="2 3">
    <name type="scientific">Taishania pollutisoli</name>
    <dbReference type="NCBI Taxonomy" id="2766479"/>
    <lineage>
        <taxon>Bacteria</taxon>
        <taxon>Pseudomonadati</taxon>
        <taxon>Bacteroidota</taxon>
        <taxon>Flavobacteriia</taxon>
        <taxon>Flavobacteriales</taxon>
        <taxon>Crocinitomicaceae</taxon>
        <taxon>Taishania</taxon>
    </lineage>
</organism>
<protein>
    <submittedName>
        <fullName evidence="2">Uncharacterized protein</fullName>
    </submittedName>
</protein>
<sequence length="288" mass="33528">MRNIPLLFHPVFIISLCALLLNDFYLKSHYGNILTGKLSDFSGLIVFPIFFAVVFPSSKKWITLVTASLFLLWKTPVVTPIIDWFNTYAFFTINRVIDYTDYLALLILPMAHRIINTEERNETNRHFMTTVLRFGLLGTTGFAICATSQVRHLCKDPIPSGTVFIGKKYTIKQSKEAAIQQIKSMGYDVKLVTSEHPCWYDTTFYYQTDHIIAELPYDYPPGYYSERKTDTIVNVKYKLIPVNDKKVKIEIINVTLTKNDYIQNWRVLKNLSERYETAIRENFVEKMK</sequence>
<keyword evidence="1" id="KW-1133">Transmembrane helix</keyword>
<evidence type="ECO:0000313" key="2">
    <source>
        <dbReference type="EMBL" id="MBC9813156.1"/>
    </source>
</evidence>
<dbReference type="Proteomes" id="UP000652681">
    <property type="component" value="Unassembled WGS sequence"/>
</dbReference>
<proteinExistence type="predicted"/>
<evidence type="ECO:0000313" key="3">
    <source>
        <dbReference type="Proteomes" id="UP000652681"/>
    </source>
</evidence>
<name>A0A8J6PA58_9FLAO</name>
<feature type="transmembrane region" description="Helical" evidence="1">
    <location>
        <begin position="61"/>
        <end position="85"/>
    </location>
</feature>
<keyword evidence="1" id="KW-0812">Transmembrane</keyword>
<evidence type="ECO:0000256" key="1">
    <source>
        <dbReference type="SAM" id="Phobius"/>
    </source>
</evidence>
<feature type="transmembrane region" description="Helical" evidence="1">
    <location>
        <begin position="6"/>
        <end position="26"/>
    </location>
</feature>
<dbReference type="RefSeq" id="WP_216714408.1">
    <property type="nucleotide sequence ID" value="NZ_JACVEL010000008.1"/>
</dbReference>
<reference evidence="2" key="1">
    <citation type="submission" date="2020-09" db="EMBL/GenBank/DDBJ databases">
        <title>Taishania pollutisoli gen. nov., sp. nov., Isolated from Tetrabromobisphenol A-Contaminated Soil.</title>
        <authorList>
            <person name="Chen Q."/>
        </authorList>
    </citation>
    <scope>NUCLEOTIDE SEQUENCE</scope>
    <source>
        <strain evidence="2">CZZ-1</strain>
    </source>
</reference>
<dbReference type="AlphaFoldDB" id="A0A8J6PA58"/>
<keyword evidence="3" id="KW-1185">Reference proteome</keyword>
<comment type="caution">
    <text evidence="2">The sequence shown here is derived from an EMBL/GenBank/DDBJ whole genome shotgun (WGS) entry which is preliminary data.</text>
</comment>
<feature type="transmembrane region" description="Helical" evidence="1">
    <location>
        <begin position="38"/>
        <end position="55"/>
    </location>
</feature>
<accession>A0A8J6PA58</accession>
<dbReference type="EMBL" id="JACVEL010000008">
    <property type="protein sequence ID" value="MBC9813156.1"/>
    <property type="molecule type" value="Genomic_DNA"/>
</dbReference>
<gene>
    <name evidence="2" type="ORF">H9Y05_11830</name>
</gene>
<keyword evidence="1" id="KW-0472">Membrane</keyword>